<dbReference type="Proteomes" id="UP000078465">
    <property type="component" value="Chromosome"/>
</dbReference>
<organism evidence="1 2">
    <name type="scientific">Rhizobium ruizarguesonis</name>
    <dbReference type="NCBI Taxonomy" id="2081791"/>
    <lineage>
        <taxon>Bacteria</taxon>
        <taxon>Pseudomonadati</taxon>
        <taxon>Pseudomonadota</taxon>
        <taxon>Alphaproteobacteria</taxon>
        <taxon>Hyphomicrobiales</taxon>
        <taxon>Rhizobiaceae</taxon>
        <taxon>Rhizobium/Agrobacterium group</taxon>
        <taxon>Rhizobium</taxon>
    </lineage>
</organism>
<evidence type="ECO:0000313" key="1">
    <source>
        <dbReference type="EMBL" id="XKM42608.1"/>
    </source>
</evidence>
<dbReference type="EMBL" id="CP171853">
    <property type="protein sequence ID" value="XKM42608.1"/>
    <property type="molecule type" value="Genomic_DNA"/>
</dbReference>
<gene>
    <name evidence="1" type="ORF">A4U53_020405</name>
</gene>
<accession>A0ACD5ETU1</accession>
<protein>
    <submittedName>
        <fullName evidence="1">Aconitase X</fullName>
    </submittedName>
</protein>
<evidence type="ECO:0000313" key="2">
    <source>
        <dbReference type="Proteomes" id="UP000078465"/>
    </source>
</evidence>
<sequence length="581" mass="62295">MPDIQQQADEKVFAGRALVAGFATGSIVFSDTALSFWGGVDSRTGEVIDRHHPLSTQVLTGKILAIPGGRGSCTGSSVLMELIMNGHAPAGIVVSRQEEILSLGVIVADEVFGRSIPVVQLSEDDFAELHSIPEVTLIGDKVIASRIETAPGFDAADRTYGNSIALTSRDRSALNGEMGKAVQVAMRATTRMAEIQGATELIDISQVHIDGCIYTGPTSLEFAKRMRDWEGRVAVPTTLNSISVDQMRWREQGVSPDVAGPASELGEAYASMGARKTFTCAPYQLSSAPRQGEQVAWAESNAVVFANSVLGARTAKYPDYLDLCIALTGRAPLTGPHIADNRRASLVVNVSGFVSRDDMVYPILGYHIGKLVGDEIPVVIGLETWKPNLDDLKAFGAGFATTSGSPMFHIVGVTPEADSLESIVGSKIKASYEICPKDVVADWRKLNGGSVDAIEFVALGNPHFFLSTNARGWPRSAKAWRNILTSRFWLPATVRRSKGLPLRDLVGKLADFGVEFVTDACWCTLAEPVIPKSVDTIITNSAKFAHYGPGLTDKALRFGSLADCVAAACQGELKLVRPTWD</sequence>
<reference evidence="1" key="1">
    <citation type="submission" date="2024-10" db="EMBL/GenBank/DDBJ databases">
        <title>Strain of Rhizobium-related bacteria isolated fromm roots of Vavilovia formosa.</title>
        <authorList>
            <person name="Kimeklis A."/>
            <person name="Afonin A."/>
        </authorList>
    </citation>
    <scope>NUCLEOTIDE SEQUENCE</scope>
    <source>
        <strain evidence="1">Vaf-46</strain>
    </source>
</reference>
<name>A0ACD5ETU1_9HYPH</name>
<proteinExistence type="predicted"/>